<feature type="signal peptide" evidence="2">
    <location>
        <begin position="1"/>
        <end position="23"/>
    </location>
</feature>
<keyword evidence="1" id="KW-0812">Transmembrane</keyword>
<keyword evidence="1" id="KW-0472">Membrane</keyword>
<name>A0ABW6WF99_9ACTN</name>
<sequence length="333" mass="34977">MRRLSLLVIVAGAFLAPATPAFAHGGDAPDATGYRTSITGISTPEKGLTVRTVEAGGRLELSNTTGHSVEVLGYSGEPYLDIRPDGTWQNVNSPAAYVNETLNGDNPMPASADPTAPPSWRKLSSSTTVRWHDQRTHWLSPGLPPAAATDPTSTHRLRNWTVPLRVEVRVFEIRGTLDWVPPPRAWLWCSLAAAVFVATSALLRRWSRLVRPVALIGGSIPLAYAVSTVLDGNSPSLVLVLAGLLAIAAAFRHPPFYLALSGACLALFAGVTQTAVFGAAVLPTAGPAWLSRALVATAIGVGAALAVSGVLRLRAAGPPGRPEVSEVRTMVIA</sequence>
<evidence type="ECO:0000313" key="4">
    <source>
        <dbReference type="Proteomes" id="UP001602245"/>
    </source>
</evidence>
<feature type="transmembrane region" description="Helical" evidence="1">
    <location>
        <begin position="210"/>
        <end position="227"/>
    </location>
</feature>
<proteinExistence type="predicted"/>
<dbReference type="EMBL" id="JBIAZU010000003">
    <property type="protein sequence ID" value="MFF5291190.1"/>
    <property type="molecule type" value="Genomic_DNA"/>
</dbReference>
<keyword evidence="1" id="KW-1133">Transmembrane helix</keyword>
<feature type="transmembrane region" description="Helical" evidence="1">
    <location>
        <begin position="258"/>
        <end position="283"/>
    </location>
</feature>
<evidence type="ECO:0000256" key="1">
    <source>
        <dbReference type="SAM" id="Phobius"/>
    </source>
</evidence>
<protein>
    <submittedName>
        <fullName evidence="3">Uncharacterized protein</fullName>
    </submittedName>
</protein>
<organism evidence="3 4">
    <name type="scientific">Paractinoplanes globisporus</name>
    <dbReference type="NCBI Taxonomy" id="113565"/>
    <lineage>
        <taxon>Bacteria</taxon>
        <taxon>Bacillati</taxon>
        <taxon>Actinomycetota</taxon>
        <taxon>Actinomycetes</taxon>
        <taxon>Micromonosporales</taxon>
        <taxon>Micromonosporaceae</taxon>
        <taxon>Paractinoplanes</taxon>
    </lineage>
</organism>
<keyword evidence="4" id="KW-1185">Reference proteome</keyword>
<feature type="transmembrane region" description="Helical" evidence="1">
    <location>
        <begin position="185"/>
        <end position="203"/>
    </location>
</feature>
<keyword evidence="2" id="KW-0732">Signal</keyword>
<dbReference type="RefSeq" id="WP_063713614.1">
    <property type="nucleotide sequence ID" value="NZ_JBIAZU010000003.1"/>
</dbReference>
<gene>
    <name evidence="3" type="ORF">ACFY35_17245</name>
</gene>
<evidence type="ECO:0000313" key="3">
    <source>
        <dbReference type="EMBL" id="MFF5291190.1"/>
    </source>
</evidence>
<feature type="transmembrane region" description="Helical" evidence="1">
    <location>
        <begin position="289"/>
        <end position="311"/>
    </location>
</feature>
<feature type="transmembrane region" description="Helical" evidence="1">
    <location>
        <begin position="233"/>
        <end position="251"/>
    </location>
</feature>
<comment type="caution">
    <text evidence="3">The sequence shown here is derived from an EMBL/GenBank/DDBJ whole genome shotgun (WGS) entry which is preliminary data.</text>
</comment>
<dbReference type="Proteomes" id="UP001602245">
    <property type="component" value="Unassembled WGS sequence"/>
</dbReference>
<accession>A0ABW6WF99</accession>
<feature type="chain" id="PRO_5046716348" evidence="2">
    <location>
        <begin position="24"/>
        <end position="333"/>
    </location>
</feature>
<reference evidence="3 4" key="1">
    <citation type="submission" date="2024-10" db="EMBL/GenBank/DDBJ databases">
        <title>The Natural Products Discovery Center: Release of the First 8490 Sequenced Strains for Exploring Actinobacteria Biosynthetic Diversity.</title>
        <authorList>
            <person name="Kalkreuter E."/>
            <person name="Kautsar S.A."/>
            <person name="Yang D."/>
            <person name="Bader C.D."/>
            <person name="Teijaro C.N."/>
            <person name="Fluegel L."/>
            <person name="Davis C.M."/>
            <person name="Simpson J.R."/>
            <person name="Lauterbach L."/>
            <person name="Steele A.D."/>
            <person name="Gui C."/>
            <person name="Meng S."/>
            <person name="Li G."/>
            <person name="Viehrig K."/>
            <person name="Ye F."/>
            <person name="Su P."/>
            <person name="Kiefer A.F."/>
            <person name="Nichols A."/>
            <person name="Cepeda A.J."/>
            <person name="Yan W."/>
            <person name="Fan B."/>
            <person name="Jiang Y."/>
            <person name="Adhikari A."/>
            <person name="Zheng C.-J."/>
            <person name="Schuster L."/>
            <person name="Cowan T.M."/>
            <person name="Smanski M.J."/>
            <person name="Chevrette M.G."/>
            <person name="De Carvalho L.P.S."/>
            <person name="Shen B."/>
        </authorList>
    </citation>
    <scope>NUCLEOTIDE SEQUENCE [LARGE SCALE GENOMIC DNA]</scope>
    <source>
        <strain evidence="3 4">NPDC000087</strain>
    </source>
</reference>
<evidence type="ECO:0000256" key="2">
    <source>
        <dbReference type="SAM" id="SignalP"/>
    </source>
</evidence>